<dbReference type="InterPro" id="IPR025311">
    <property type="entry name" value="DUF4166"/>
</dbReference>
<proteinExistence type="predicted"/>
<evidence type="ECO:0000259" key="1">
    <source>
        <dbReference type="Pfam" id="PF13761"/>
    </source>
</evidence>
<organism evidence="2">
    <name type="scientific">hydrothermal vent metagenome</name>
    <dbReference type="NCBI Taxonomy" id="652676"/>
    <lineage>
        <taxon>unclassified sequences</taxon>
        <taxon>metagenomes</taxon>
        <taxon>ecological metagenomes</taxon>
    </lineage>
</organism>
<reference evidence="2" key="1">
    <citation type="submission" date="2018-06" db="EMBL/GenBank/DDBJ databases">
        <authorList>
            <person name="Zhirakovskaya E."/>
        </authorList>
    </citation>
    <scope>NUCLEOTIDE SEQUENCE</scope>
</reference>
<name>A0A3B0YQL6_9ZZZZ</name>
<feature type="domain" description="DUF4166" evidence="1">
    <location>
        <begin position="28"/>
        <end position="208"/>
    </location>
</feature>
<protein>
    <recommendedName>
        <fullName evidence="1">DUF4166 domain-containing protein</fullName>
    </recommendedName>
</protein>
<gene>
    <name evidence="2" type="ORF">MNBD_GAMMA12-1373</name>
</gene>
<accession>A0A3B0YQL6</accession>
<dbReference type="EMBL" id="UOFL01000111">
    <property type="protein sequence ID" value="VAW76619.1"/>
    <property type="molecule type" value="Genomic_DNA"/>
</dbReference>
<dbReference type="AlphaFoldDB" id="A0A3B0YQL6"/>
<dbReference type="Pfam" id="PF13761">
    <property type="entry name" value="DUF4166"/>
    <property type="match status" value="1"/>
</dbReference>
<sequence length="218" mass="24899">MSSPTVDSESPSEGKLFRKILGPEWKKLHPDIQQRFAKNPVVGKPLYYKGTLSELSCSFFGKLLGYLTMPIIKGALLPFNDVNFPVDIEVYAKPNCPFIFKQRKYHLNNRQPIMFTSYMQESAAGEVLEYVGRGLGMKLILRVEDGNLHFTSDGYFWKIFGLRIPLPGILTPGKTFLCHQNDSINEFNIRIEIKHCLFGKTFTQVGKFKEVKIKDELA</sequence>
<evidence type="ECO:0000313" key="2">
    <source>
        <dbReference type="EMBL" id="VAW76619.1"/>
    </source>
</evidence>